<dbReference type="STRING" id="1520.LF65_00957"/>
<dbReference type="EMBL" id="CP010086">
    <property type="protein sequence ID" value="AJG97579.1"/>
    <property type="molecule type" value="Genomic_DNA"/>
</dbReference>
<evidence type="ECO:0000259" key="1">
    <source>
        <dbReference type="Pfam" id="PF14080"/>
    </source>
</evidence>
<reference evidence="3" key="1">
    <citation type="submission" date="2014-12" db="EMBL/GenBank/DDBJ databases">
        <title>Genome sequence of Clostridium beijerinckii strain 59B.</title>
        <authorList>
            <person name="Little G.T."/>
            <person name="Minton N.P."/>
        </authorList>
    </citation>
    <scope>NUCLEOTIDE SEQUENCE [LARGE SCALE GENOMIC DNA]</scope>
    <source>
        <strain evidence="3">59B</strain>
    </source>
</reference>
<organism evidence="2 3">
    <name type="scientific">Clostridium beijerinckii</name>
    <name type="common">Clostridium MP</name>
    <dbReference type="NCBI Taxonomy" id="1520"/>
    <lineage>
        <taxon>Bacteria</taxon>
        <taxon>Bacillati</taxon>
        <taxon>Bacillota</taxon>
        <taxon>Clostridia</taxon>
        <taxon>Eubacteriales</taxon>
        <taxon>Clostridiaceae</taxon>
        <taxon>Clostridium</taxon>
    </lineage>
</organism>
<protein>
    <recommendedName>
        <fullName evidence="1">DUF4261 domain-containing protein</fullName>
    </recommendedName>
</protein>
<feature type="domain" description="DUF4261" evidence="1">
    <location>
        <begin position="201"/>
        <end position="277"/>
    </location>
</feature>
<name>A0A0B5Q5V1_CLOBE</name>
<dbReference type="AlphaFoldDB" id="A0A0B5Q5V1"/>
<dbReference type="Pfam" id="PF14080">
    <property type="entry name" value="DUF4261"/>
    <property type="match status" value="1"/>
</dbReference>
<sequence length="288" mass="33423">MKRYEVSKNGKVENVADAFSEIYSVELLMKEKPVILENELLRNIQKYFKNVKVTSNRDNNISFAFMDHILEYKNVNAPVGIVISVIEEKPEINKLRKSLEQSFDYVNKEEFEKCKVRVLVTDIMAIGLNYAERIGLFQKTLYSIVELIPCEGIHFNITEQVISREEYLKNNPLNDDYDVLLGILNVRLFNIENNENEYVMDTLGLSAVGLCDLQCHFKNLDPDEISNILYSYGYYIFENSDVLEEIETIEGITENSKWKCRHEVALVEPERVVLDINPGEDFSCGYRN</sequence>
<proteinExistence type="predicted"/>
<dbReference type="InterPro" id="IPR025357">
    <property type="entry name" value="DUF4261"/>
</dbReference>
<accession>A0A0B5Q5V1</accession>
<evidence type="ECO:0000313" key="2">
    <source>
        <dbReference type="EMBL" id="AJG97579.1"/>
    </source>
</evidence>
<dbReference type="OrthoDB" id="277550at2"/>
<dbReference type="RefSeq" id="WP_041894450.1">
    <property type="nucleotide sequence ID" value="NZ_CP010086.2"/>
</dbReference>
<dbReference type="Proteomes" id="UP000031866">
    <property type="component" value="Chromosome"/>
</dbReference>
<gene>
    <name evidence="2" type="ORF">LF65_00957</name>
</gene>
<dbReference type="KEGG" id="cbei:LF65_00957"/>
<evidence type="ECO:0000313" key="3">
    <source>
        <dbReference type="Proteomes" id="UP000031866"/>
    </source>
</evidence>